<dbReference type="AlphaFoldDB" id="A0A6J4QZ33"/>
<reference evidence="2" key="1">
    <citation type="submission" date="2020-02" db="EMBL/GenBank/DDBJ databases">
        <authorList>
            <person name="Meier V. D."/>
        </authorList>
    </citation>
    <scope>NUCLEOTIDE SEQUENCE</scope>
    <source>
        <strain evidence="2">AVDCRST_MAG02</strain>
    </source>
</reference>
<proteinExistence type="predicted"/>
<protein>
    <submittedName>
        <fullName evidence="2">Uncharacterized protein</fullName>
    </submittedName>
</protein>
<feature type="region of interest" description="Disordered" evidence="1">
    <location>
        <begin position="1"/>
        <end position="34"/>
    </location>
</feature>
<organism evidence="2">
    <name type="scientific">uncultured Rubrobacteraceae bacterium</name>
    <dbReference type="NCBI Taxonomy" id="349277"/>
    <lineage>
        <taxon>Bacteria</taxon>
        <taxon>Bacillati</taxon>
        <taxon>Actinomycetota</taxon>
        <taxon>Rubrobacteria</taxon>
        <taxon>Rubrobacterales</taxon>
        <taxon>Rubrobacteraceae</taxon>
        <taxon>environmental samples</taxon>
    </lineage>
</organism>
<evidence type="ECO:0000313" key="2">
    <source>
        <dbReference type="EMBL" id="CAA9455135.1"/>
    </source>
</evidence>
<evidence type="ECO:0000256" key="1">
    <source>
        <dbReference type="SAM" id="MobiDB-lite"/>
    </source>
</evidence>
<accession>A0A6J4QZ33</accession>
<name>A0A6J4QZ33_9ACTN</name>
<dbReference type="EMBL" id="CADCVH010000047">
    <property type="protein sequence ID" value="CAA9455135.1"/>
    <property type="molecule type" value="Genomic_DNA"/>
</dbReference>
<sequence length="64" mass="7061">MTYHVSVADRDGQPFTATEAESEDPGIRNKNVPKRAANSPYFDARRAVIGVIRPQGPLHGLTHF</sequence>
<gene>
    <name evidence="2" type="ORF">AVDCRST_MAG02-1494</name>
</gene>